<dbReference type="InterPro" id="IPR037883">
    <property type="entry name" value="Knr4/Smi1-like_sf"/>
</dbReference>
<proteinExistence type="predicted"/>
<dbReference type="Gene3D" id="3.40.1580.10">
    <property type="entry name" value="SMI1/KNR4-like"/>
    <property type="match status" value="1"/>
</dbReference>
<dbReference type="EMBL" id="FNEO01000012">
    <property type="protein sequence ID" value="SDK09990.1"/>
    <property type="molecule type" value="Genomic_DNA"/>
</dbReference>
<dbReference type="Proteomes" id="UP000093226">
    <property type="component" value="Unassembled WGS sequence"/>
</dbReference>
<reference evidence="5" key="1">
    <citation type="submission" date="2016-03" db="EMBL/GenBank/DDBJ databases">
        <title>Draft genome sequence of Paenibacillus glacialis DSM 22343.</title>
        <authorList>
            <person name="Shin S.-K."/>
            <person name="Yi H."/>
        </authorList>
    </citation>
    <scope>NUCLEOTIDE SEQUENCE [LARGE SCALE GENOMIC DNA]</scope>
    <source>
        <strain evidence="5">NBRC 105008</strain>
    </source>
</reference>
<evidence type="ECO:0000313" key="3">
    <source>
        <dbReference type="EMBL" id="OCB70415.1"/>
    </source>
</evidence>
<sequence length="133" mass="15413">MPFPVDIKYIIETEQELGLVFPDSFKSKMTKENGGELMTEDDDWQLFPFFDKSDNKRMSRTCNHIVLETKQARTWDNFPDNGIAIASNGSGDNLILLPLDTDNKKLREEIYLWQHETGEIQQVAKTIDELTEE</sequence>
<evidence type="ECO:0000313" key="7">
    <source>
        <dbReference type="Proteomes" id="UP000321579"/>
    </source>
</evidence>
<dbReference type="STRING" id="551990.SAMN05192550_3327"/>
<dbReference type="Proteomes" id="UP000321579">
    <property type="component" value="Unassembled WGS sequence"/>
</dbReference>
<organism evidence="3 5">
    <name type="scientific">Flavobacterium glycines</name>
    <dbReference type="NCBI Taxonomy" id="551990"/>
    <lineage>
        <taxon>Bacteria</taxon>
        <taxon>Pseudomonadati</taxon>
        <taxon>Bacteroidota</taxon>
        <taxon>Flavobacteriia</taxon>
        <taxon>Flavobacteriales</taxon>
        <taxon>Flavobacteriaceae</taxon>
        <taxon>Flavobacterium</taxon>
    </lineage>
</organism>
<name>A0A1B9DL55_9FLAO</name>
<dbReference type="EMBL" id="BJVF01000005">
    <property type="protein sequence ID" value="GEL11537.1"/>
    <property type="molecule type" value="Genomic_DNA"/>
</dbReference>
<evidence type="ECO:0000313" key="2">
    <source>
        <dbReference type="EMBL" id="GEL11537.1"/>
    </source>
</evidence>
<accession>A0A1B9DL55</accession>
<gene>
    <name evidence="3" type="ORF">FBGL_12695</name>
    <name evidence="2" type="ORF">FGL01_22760</name>
    <name evidence="4" type="ORF">SAMN05192550_3327</name>
</gene>
<reference evidence="3" key="2">
    <citation type="submission" date="2016-03" db="EMBL/GenBank/DDBJ databases">
        <authorList>
            <person name="Ploux O."/>
        </authorList>
    </citation>
    <scope>NUCLEOTIDE SEQUENCE</scope>
    <source>
        <strain evidence="3">NBRC 105008</strain>
    </source>
</reference>
<comment type="caution">
    <text evidence="3">The sequence shown here is derived from an EMBL/GenBank/DDBJ whole genome shotgun (WGS) entry which is preliminary data.</text>
</comment>
<evidence type="ECO:0000313" key="6">
    <source>
        <dbReference type="Proteomes" id="UP000182367"/>
    </source>
</evidence>
<evidence type="ECO:0000313" key="5">
    <source>
        <dbReference type="Proteomes" id="UP000093226"/>
    </source>
</evidence>
<dbReference type="EMBL" id="LVEO01000022">
    <property type="protein sequence ID" value="OCB70415.1"/>
    <property type="molecule type" value="Genomic_DNA"/>
</dbReference>
<dbReference type="InterPro" id="IPR018958">
    <property type="entry name" value="Knr4/Smi1-like_dom"/>
</dbReference>
<evidence type="ECO:0000259" key="1">
    <source>
        <dbReference type="Pfam" id="PF09346"/>
    </source>
</evidence>
<dbReference type="OrthoDB" id="1353528at2"/>
<dbReference type="RefSeq" id="WP_066328993.1">
    <property type="nucleotide sequence ID" value="NZ_BJVF01000005.1"/>
</dbReference>
<dbReference type="Pfam" id="PF09346">
    <property type="entry name" value="SMI1_KNR4"/>
    <property type="match status" value="1"/>
</dbReference>
<evidence type="ECO:0000313" key="4">
    <source>
        <dbReference type="EMBL" id="SDK09990.1"/>
    </source>
</evidence>
<keyword evidence="6" id="KW-1185">Reference proteome</keyword>
<reference evidence="2 7" key="4">
    <citation type="submission" date="2019-07" db="EMBL/GenBank/DDBJ databases">
        <title>Whole genome shotgun sequence of Flavobacterium glycines NBRC 105008.</title>
        <authorList>
            <person name="Hosoyama A."/>
            <person name="Uohara A."/>
            <person name="Ohji S."/>
            <person name="Ichikawa N."/>
        </authorList>
    </citation>
    <scope>NUCLEOTIDE SEQUENCE [LARGE SCALE GENOMIC DNA]</scope>
    <source>
        <strain evidence="2 7">NBRC 105008</strain>
    </source>
</reference>
<feature type="domain" description="Knr4/Smi1-like" evidence="1">
    <location>
        <begin position="4"/>
        <end position="130"/>
    </location>
</feature>
<reference evidence="4 6" key="3">
    <citation type="submission" date="2016-10" db="EMBL/GenBank/DDBJ databases">
        <authorList>
            <person name="Varghese N."/>
            <person name="Submissions S."/>
        </authorList>
    </citation>
    <scope>NUCLEOTIDE SEQUENCE [LARGE SCALE GENOMIC DNA]</scope>
    <source>
        <strain evidence="4 6">Gm-149</strain>
    </source>
</reference>
<protein>
    <submittedName>
        <fullName evidence="3">Cell wall assembly protein</fullName>
    </submittedName>
    <submittedName>
        <fullName evidence="4">SMI1-KNR4 cell-wall</fullName>
    </submittedName>
    <submittedName>
        <fullName evidence="2">SMI1/KNR4 family protein</fullName>
    </submittedName>
</protein>
<dbReference type="Proteomes" id="UP000182367">
    <property type="component" value="Unassembled WGS sequence"/>
</dbReference>
<dbReference type="SUPFAM" id="SSF160631">
    <property type="entry name" value="SMI1/KNR4-like"/>
    <property type="match status" value="1"/>
</dbReference>
<dbReference type="AlphaFoldDB" id="A0A1B9DL55"/>